<evidence type="ECO:0000313" key="3">
    <source>
        <dbReference type="Proteomes" id="UP000282656"/>
    </source>
</evidence>
<dbReference type="AlphaFoldDB" id="A0A3A8PST4"/>
<protein>
    <submittedName>
        <fullName evidence="2">Uncharacterized protein</fullName>
    </submittedName>
</protein>
<gene>
    <name evidence="2" type="ORF">D7X96_35245</name>
</gene>
<keyword evidence="1" id="KW-0472">Membrane</keyword>
<dbReference type="Proteomes" id="UP000282656">
    <property type="component" value="Unassembled WGS sequence"/>
</dbReference>
<dbReference type="OrthoDB" id="5524380at2"/>
<keyword evidence="1" id="KW-0812">Transmembrane</keyword>
<name>A0A3A8PST4_9BACT</name>
<sequence length="69" mass="7625">MDAFDIVIISVIAALGVGRFLVMRDQRRAPPADAGPHKPTPQRIAGRVLLGYAYAMALFLIVRFLISRM</sequence>
<feature type="transmembrane region" description="Helical" evidence="1">
    <location>
        <begin position="6"/>
        <end position="23"/>
    </location>
</feature>
<keyword evidence="1" id="KW-1133">Transmembrane helix</keyword>
<comment type="caution">
    <text evidence="2">The sequence shown here is derived from an EMBL/GenBank/DDBJ whole genome shotgun (WGS) entry which is preliminary data.</text>
</comment>
<dbReference type="RefSeq" id="WP_120552059.1">
    <property type="nucleotide sequence ID" value="NZ_RAWM01000166.1"/>
</dbReference>
<keyword evidence="3" id="KW-1185">Reference proteome</keyword>
<organism evidence="2 3">
    <name type="scientific">Corallococcus interemptor</name>
    <dbReference type="NCBI Taxonomy" id="2316720"/>
    <lineage>
        <taxon>Bacteria</taxon>
        <taxon>Pseudomonadati</taxon>
        <taxon>Myxococcota</taxon>
        <taxon>Myxococcia</taxon>
        <taxon>Myxococcales</taxon>
        <taxon>Cystobacterineae</taxon>
        <taxon>Myxococcaceae</taxon>
        <taxon>Corallococcus</taxon>
    </lineage>
</organism>
<accession>A0A3A8PST4</accession>
<evidence type="ECO:0000313" key="2">
    <source>
        <dbReference type="EMBL" id="RKH59517.1"/>
    </source>
</evidence>
<reference evidence="3" key="1">
    <citation type="submission" date="2018-09" db="EMBL/GenBank/DDBJ databases">
        <authorList>
            <person name="Livingstone P.G."/>
            <person name="Whitworth D.E."/>
        </authorList>
    </citation>
    <scope>NUCLEOTIDE SEQUENCE [LARGE SCALE GENOMIC DNA]</scope>
    <source>
        <strain evidence="3">AB047A</strain>
    </source>
</reference>
<dbReference type="EMBL" id="RAWM01000166">
    <property type="protein sequence ID" value="RKH59517.1"/>
    <property type="molecule type" value="Genomic_DNA"/>
</dbReference>
<evidence type="ECO:0000256" key="1">
    <source>
        <dbReference type="SAM" id="Phobius"/>
    </source>
</evidence>
<feature type="transmembrane region" description="Helical" evidence="1">
    <location>
        <begin position="44"/>
        <end position="66"/>
    </location>
</feature>
<proteinExistence type="predicted"/>